<name>A0A6A5ZC78_9PLEO</name>
<dbReference type="Proteomes" id="UP000799770">
    <property type="component" value="Unassembled WGS sequence"/>
</dbReference>
<feature type="compositionally biased region" description="Polar residues" evidence="1">
    <location>
        <begin position="203"/>
        <end position="221"/>
    </location>
</feature>
<dbReference type="EMBL" id="ML977321">
    <property type="protein sequence ID" value="KAF2116031.1"/>
    <property type="molecule type" value="Genomic_DNA"/>
</dbReference>
<organism evidence="2 3">
    <name type="scientific">Lophiotrema nucula</name>
    <dbReference type="NCBI Taxonomy" id="690887"/>
    <lineage>
        <taxon>Eukaryota</taxon>
        <taxon>Fungi</taxon>
        <taxon>Dikarya</taxon>
        <taxon>Ascomycota</taxon>
        <taxon>Pezizomycotina</taxon>
        <taxon>Dothideomycetes</taxon>
        <taxon>Pleosporomycetidae</taxon>
        <taxon>Pleosporales</taxon>
        <taxon>Lophiotremataceae</taxon>
        <taxon>Lophiotrema</taxon>
    </lineage>
</organism>
<reference evidence="2" key="1">
    <citation type="journal article" date="2020" name="Stud. Mycol.">
        <title>101 Dothideomycetes genomes: a test case for predicting lifestyles and emergence of pathogens.</title>
        <authorList>
            <person name="Haridas S."/>
            <person name="Albert R."/>
            <person name="Binder M."/>
            <person name="Bloem J."/>
            <person name="Labutti K."/>
            <person name="Salamov A."/>
            <person name="Andreopoulos B."/>
            <person name="Baker S."/>
            <person name="Barry K."/>
            <person name="Bills G."/>
            <person name="Bluhm B."/>
            <person name="Cannon C."/>
            <person name="Castanera R."/>
            <person name="Culley D."/>
            <person name="Daum C."/>
            <person name="Ezra D."/>
            <person name="Gonzalez J."/>
            <person name="Henrissat B."/>
            <person name="Kuo A."/>
            <person name="Liang C."/>
            <person name="Lipzen A."/>
            <person name="Lutzoni F."/>
            <person name="Magnuson J."/>
            <person name="Mondo S."/>
            <person name="Nolan M."/>
            <person name="Ohm R."/>
            <person name="Pangilinan J."/>
            <person name="Park H.-J."/>
            <person name="Ramirez L."/>
            <person name="Alfaro M."/>
            <person name="Sun H."/>
            <person name="Tritt A."/>
            <person name="Yoshinaga Y."/>
            <person name="Zwiers L.-H."/>
            <person name="Turgeon B."/>
            <person name="Goodwin S."/>
            <person name="Spatafora J."/>
            <person name="Crous P."/>
            <person name="Grigoriev I."/>
        </authorList>
    </citation>
    <scope>NUCLEOTIDE SEQUENCE</scope>
    <source>
        <strain evidence="2">CBS 627.86</strain>
    </source>
</reference>
<dbReference type="OrthoDB" id="3799363at2759"/>
<sequence length="360" mass="39413">MKSDDAYEAHLQRPTACDVRPEPAGDNRISQKALKRLDFKKAPYAHAASVEDKWKIMYKRLFPNDRDVPSAFDQCGMSPRMERALAEALEEQLTSELTPVLEPILRRIKDRIPMIIESCRMKLMQLSSDDEVVLATSGTPSTNVTSEQNNSNSDSDRLGSNLQTTDTSRSVSRCSVANLVSLSEGDHTSKAKGKRAQRAGSDASRSTLADGSASCHSSSPESVFDKSLPSFGTVTHQQTNQTDLGVDVFDFQLFPDNTVNGADHAASPPFDYPGQELGYSTTFDGFQPQDGGFSIAGPPTTIGRYPTVTNLYFGGTSKQMTSSQVQYHPEPAIPVQQLSGTSDLDSILDDFDFERFFNNA</sequence>
<feature type="region of interest" description="Disordered" evidence="1">
    <location>
        <begin position="1"/>
        <end position="26"/>
    </location>
</feature>
<evidence type="ECO:0000256" key="1">
    <source>
        <dbReference type="SAM" id="MobiDB-lite"/>
    </source>
</evidence>
<feature type="region of interest" description="Disordered" evidence="1">
    <location>
        <begin position="185"/>
        <end position="222"/>
    </location>
</feature>
<gene>
    <name evidence="2" type="ORF">BDV96DRAFT_40519</name>
</gene>
<protein>
    <submittedName>
        <fullName evidence="2">Uncharacterized protein</fullName>
    </submittedName>
</protein>
<evidence type="ECO:0000313" key="2">
    <source>
        <dbReference type="EMBL" id="KAF2116031.1"/>
    </source>
</evidence>
<dbReference type="AlphaFoldDB" id="A0A6A5ZC78"/>
<proteinExistence type="predicted"/>
<feature type="compositionally biased region" description="Polar residues" evidence="1">
    <location>
        <begin position="136"/>
        <end position="170"/>
    </location>
</feature>
<feature type="compositionally biased region" description="Basic and acidic residues" evidence="1">
    <location>
        <begin position="1"/>
        <end position="11"/>
    </location>
</feature>
<evidence type="ECO:0000313" key="3">
    <source>
        <dbReference type="Proteomes" id="UP000799770"/>
    </source>
</evidence>
<feature type="region of interest" description="Disordered" evidence="1">
    <location>
        <begin position="134"/>
        <end position="170"/>
    </location>
</feature>
<accession>A0A6A5ZC78</accession>
<dbReference type="PANTHER" id="PTHR38166:SF1">
    <property type="entry name" value="C2H2-TYPE DOMAIN-CONTAINING PROTEIN"/>
    <property type="match status" value="1"/>
</dbReference>
<keyword evidence="3" id="KW-1185">Reference proteome</keyword>
<dbReference type="PANTHER" id="PTHR38166">
    <property type="entry name" value="C2H2-TYPE DOMAIN-CONTAINING PROTEIN-RELATED"/>
    <property type="match status" value="1"/>
</dbReference>